<dbReference type="NCBIfam" id="NF008063">
    <property type="entry name" value="PRK10797.1"/>
    <property type="match status" value="1"/>
</dbReference>
<protein>
    <submittedName>
        <fullName evidence="6">Glutamate/aspartate ABC transporter substrate-binding protein</fullName>
    </submittedName>
</protein>
<feature type="chain" id="PRO_5045612464" evidence="4">
    <location>
        <begin position="32"/>
        <end position="310"/>
    </location>
</feature>
<feature type="signal peptide" evidence="4">
    <location>
        <begin position="1"/>
        <end position="31"/>
    </location>
</feature>
<evidence type="ECO:0000256" key="3">
    <source>
        <dbReference type="ARBA" id="ARBA00022729"/>
    </source>
</evidence>
<evidence type="ECO:0000256" key="1">
    <source>
        <dbReference type="ARBA" id="ARBA00010333"/>
    </source>
</evidence>
<evidence type="ECO:0000256" key="2">
    <source>
        <dbReference type="ARBA" id="ARBA00022448"/>
    </source>
</evidence>
<comment type="similarity">
    <text evidence="1">Belongs to the bacterial solute-binding protein 3 family.</text>
</comment>
<proteinExistence type="inferred from homology"/>
<dbReference type="Gene3D" id="3.40.190.10">
    <property type="entry name" value="Periplasmic binding protein-like II"/>
    <property type="match status" value="2"/>
</dbReference>
<evidence type="ECO:0000256" key="4">
    <source>
        <dbReference type="SAM" id="SignalP"/>
    </source>
</evidence>
<dbReference type="RefSeq" id="WP_377480358.1">
    <property type="nucleotide sequence ID" value="NZ_JBHLTN010000007.1"/>
</dbReference>
<accession>A0ABV6PPT2</accession>
<reference evidence="6 7" key="1">
    <citation type="submission" date="2024-09" db="EMBL/GenBank/DDBJ databases">
        <authorList>
            <person name="Sun Q."/>
            <person name="Mori K."/>
        </authorList>
    </citation>
    <scope>NUCLEOTIDE SEQUENCE [LARGE SCALE GENOMIC DNA]</scope>
    <source>
        <strain evidence="6 7">NCAIM B.02336</strain>
    </source>
</reference>
<sequence>MKPVLSKVERRIRNIVALALISGIAPSIALAADLSGTLKKVKDDGIVVVGFREASIPFSYYNDAKQPIGYSIDFANLVLERIRQQVNAPDLKVRWLPITSQNRISLLQNGTIDFECTTTTHNASRAQQVDFSNSLFIIGTRLMAKKDSGIKDFGDLKGQNVVVGAGTTSEILLRKLNADQNMGMRIISAKDHAESFLTLSTGRAKAMMMDDALLAGERAKTSNPQDYVITGTPQSYEAYGCMVRKGDAPMKHLLDDVIAQTETSGKGEAIYKKWFMSPIPPKNLNLDFPMSQAMQHLFAHPNDKIDPEAK</sequence>
<dbReference type="SUPFAM" id="SSF53850">
    <property type="entry name" value="Periplasmic binding protein-like II"/>
    <property type="match status" value="1"/>
</dbReference>
<dbReference type="SMART" id="SM00062">
    <property type="entry name" value="PBPb"/>
    <property type="match status" value="1"/>
</dbReference>
<keyword evidence="7" id="KW-1185">Reference proteome</keyword>
<dbReference type="Pfam" id="PF00497">
    <property type="entry name" value="SBP_bac_3"/>
    <property type="match status" value="1"/>
</dbReference>
<gene>
    <name evidence="6" type="ORF">ACFFGG_04600</name>
</gene>
<dbReference type="EMBL" id="JBHLTN010000007">
    <property type="protein sequence ID" value="MFC0591830.1"/>
    <property type="molecule type" value="Genomic_DNA"/>
</dbReference>
<dbReference type="InterPro" id="IPR051455">
    <property type="entry name" value="Bact_solute-bind_prot3"/>
</dbReference>
<evidence type="ECO:0000313" key="6">
    <source>
        <dbReference type="EMBL" id="MFC0591830.1"/>
    </source>
</evidence>
<organism evidence="6 7">
    <name type="scientific">Ottowia pentelensis</name>
    <dbReference type="NCBI Taxonomy" id="511108"/>
    <lineage>
        <taxon>Bacteria</taxon>
        <taxon>Pseudomonadati</taxon>
        <taxon>Pseudomonadota</taxon>
        <taxon>Betaproteobacteria</taxon>
        <taxon>Burkholderiales</taxon>
        <taxon>Comamonadaceae</taxon>
        <taxon>Ottowia</taxon>
    </lineage>
</organism>
<feature type="domain" description="Solute-binding protein family 3/N-terminal" evidence="5">
    <location>
        <begin position="46"/>
        <end position="278"/>
    </location>
</feature>
<keyword evidence="3 4" id="KW-0732">Signal</keyword>
<name>A0ABV6PPT2_9BURK</name>
<dbReference type="Proteomes" id="UP001589834">
    <property type="component" value="Unassembled WGS sequence"/>
</dbReference>
<keyword evidence="2" id="KW-0813">Transport</keyword>
<dbReference type="CDD" id="cd13688">
    <property type="entry name" value="PBP2_GltI_DEBP"/>
    <property type="match status" value="1"/>
</dbReference>
<evidence type="ECO:0000259" key="5">
    <source>
        <dbReference type="SMART" id="SM00062"/>
    </source>
</evidence>
<dbReference type="InterPro" id="IPR001638">
    <property type="entry name" value="Solute-binding_3/MltF_N"/>
</dbReference>
<comment type="caution">
    <text evidence="6">The sequence shown here is derived from an EMBL/GenBank/DDBJ whole genome shotgun (WGS) entry which is preliminary data.</text>
</comment>
<evidence type="ECO:0000313" key="7">
    <source>
        <dbReference type="Proteomes" id="UP001589834"/>
    </source>
</evidence>
<dbReference type="PANTHER" id="PTHR30085:SF2">
    <property type="entry name" value="GLUTAMATE_ASPARTATE IMPORT SOLUTE-BINDING PROTEIN"/>
    <property type="match status" value="1"/>
</dbReference>
<dbReference type="PANTHER" id="PTHR30085">
    <property type="entry name" value="AMINO ACID ABC TRANSPORTER PERMEASE"/>
    <property type="match status" value="1"/>
</dbReference>